<dbReference type="InterPro" id="IPR002491">
    <property type="entry name" value="ABC_transptr_periplasmic_BD"/>
</dbReference>
<sequence>MRHYLLALCLLFTGPVLLNASPAPDVQAHDLRIATPWPAQNAIIMMLGYGDNIVGTSMVAKQIPLFRQMLPHIDDVPVIGTTGGNEVNAEQILSLQTDILFIHDGIRIAQQDALVQAGVRILTFKANGIQALRDRVKRTGDALGAQAGEKARRYDNYFQDNIRRVQQRLLNVPEPARLRVYHSMGNPLYTSGRPSLNQDWMDLAGAINVAENWFSSHSNTNGEVALEQIIAADPQVIIAMNDRDAQHIRHSPQWQTVDAVRNERVYTNPRGMFWWCRETSEEALQFLWLATVLYPEQFSDINMTNETADFYREFYGIILTPQQIAGILQPE</sequence>
<comment type="caution">
    <text evidence="3">The sequence shown here is derived from an EMBL/GenBank/DDBJ whole genome shotgun (WGS) entry which is preliminary data.</text>
</comment>
<dbReference type="Gene3D" id="1.20.58.2180">
    <property type="match status" value="1"/>
</dbReference>
<dbReference type="Proteomes" id="UP000092377">
    <property type="component" value="Unassembled WGS sequence"/>
</dbReference>
<reference evidence="4" key="1">
    <citation type="submission" date="2016-06" db="EMBL/GenBank/DDBJ databases">
        <authorList>
            <person name="Butler K."/>
        </authorList>
    </citation>
    <scope>NUCLEOTIDE SEQUENCE [LARGE SCALE GENOMIC DNA]</scope>
    <source>
        <strain evidence="4">GCSL-Mp20</strain>
    </source>
</reference>
<dbReference type="PROSITE" id="PS50983">
    <property type="entry name" value="FE_B12_PBP"/>
    <property type="match status" value="1"/>
</dbReference>
<accession>A0A1B8H0L5</accession>
<feature type="chain" id="PRO_5008609199" evidence="1">
    <location>
        <begin position="21"/>
        <end position="331"/>
    </location>
</feature>
<dbReference type="EMBL" id="LZEY01000060">
    <property type="protein sequence ID" value="OBU02615.1"/>
    <property type="molecule type" value="Genomic_DNA"/>
</dbReference>
<dbReference type="AlphaFoldDB" id="A0A1B8H0L5"/>
<gene>
    <name evidence="3" type="ORF">AYY18_11400</name>
</gene>
<evidence type="ECO:0000256" key="1">
    <source>
        <dbReference type="SAM" id="SignalP"/>
    </source>
</evidence>
<dbReference type="RefSeq" id="WP_067406116.1">
    <property type="nucleotide sequence ID" value="NZ_LZEY01000060.1"/>
</dbReference>
<evidence type="ECO:0000259" key="2">
    <source>
        <dbReference type="PROSITE" id="PS50983"/>
    </source>
</evidence>
<dbReference type="Pfam" id="PF01497">
    <property type="entry name" value="Peripla_BP_2"/>
    <property type="match status" value="1"/>
</dbReference>
<evidence type="ECO:0000313" key="4">
    <source>
        <dbReference type="Proteomes" id="UP000092377"/>
    </source>
</evidence>
<name>A0A1B8H0L5_9GAMM</name>
<dbReference type="SUPFAM" id="SSF53807">
    <property type="entry name" value="Helical backbone' metal receptor"/>
    <property type="match status" value="1"/>
</dbReference>
<keyword evidence="1" id="KW-0732">Signal</keyword>
<dbReference type="PANTHER" id="PTHR30535:SF34">
    <property type="entry name" value="MOLYBDATE-BINDING PROTEIN MOLA"/>
    <property type="match status" value="1"/>
</dbReference>
<feature type="domain" description="Fe/B12 periplasmic-binding" evidence="2">
    <location>
        <begin position="32"/>
        <end position="297"/>
    </location>
</feature>
<proteinExistence type="predicted"/>
<protein>
    <submittedName>
        <fullName evidence="3">ABC transporter substrate-binding protein</fullName>
    </submittedName>
</protein>
<evidence type="ECO:0000313" key="3">
    <source>
        <dbReference type="EMBL" id="OBU02615.1"/>
    </source>
</evidence>
<feature type="signal peptide" evidence="1">
    <location>
        <begin position="1"/>
        <end position="20"/>
    </location>
</feature>
<dbReference type="InterPro" id="IPR050902">
    <property type="entry name" value="ABC_Transporter_SBP"/>
</dbReference>
<keyword evidence="4" id="KW-1185">Reference proteome</keyword>
<dbReference type="CDD" id="cd01142">
    <property type="entry name" value="TroA_e"/>
    <property type="match status" value="1"/>
</dbReference>
<organism evidence="3 4">
    <name type="scientific">Morganella psychrotolerans</name>
    <dbReference type="NCBI Taxonomy" id="368603"/>
    <lineage>
        <taxon>Bacteria</taxon>
        <taxon>Pseudomonadati</taxon>
        <taxon>Pseudomonadota</taxon>
        <taxon>Gammaproteobacteria</taxon>
        <taxon>Enterobacterales</taxon>
        <taxon>Morganellaceae</taxon>
        <taxon>Morganella</taxon>
    </lineage>
</organism>
<dbReference type="OrthoDB" id="9775594at2"/>
<dbReference type="Gene3D" id="3.40.50.1980">
    <property type="entry name" value="Nitrogenase molybdenum iron protein domain"/>
    <property type="match status" value="2"/>
</dbReference>
<dbReference type="PANTHER" id="PTHR30535">
    <property type="entry name" value="VITAMIN B12-BINDING PROTEIN"/>
    <property type="match status" value="1"/>
</dbReference>